<evidence type="ECO:0000256" key="7">
    <source>
        <dbReference type="ARBA" id="ARBA00022833"/>
    </source>
</evidence>
<feature type="binding site" evidence="12">
    <location>
        <position position="482"/>
    </location>
    <ligand>
        <name>Zn(2+)</name>
        <dbReference type="ChEBI" id="CHEBI:29105"/>
        <label>1</label>
    </ligand>
</feature>
<dbReference type="NCBIfam" id="TIGR00595">
    <property type="entry name" value="priA"/>
    <property type="match status" value="1"/>
</dbReference>
<dbReference type="GO" id="GO:0006270">
    <property type="term" value="P:DNA replication initiation"/>
    <property type="evidence" value="ECO:0007669"/>
    <property type="project" value="TreeGrafter"/>
</dbReference>
<dbReference type="AlphaFoldDB" id="A0A545TQR9"/>
<dbReference type="FunFam" id="3.40.50.300:FF:000489">
    <property type="entry name" value="Primosome assembly protein PriA"/>
    <property type="match status" value="1"/>
</dbReference>
<dbReference type="GO" id="GO:0006310">
    <property type="term" value="P:DNA recombination"/>
    <property type="evidence" value="ECO:0007669"/>
    <property type="project" value="InterPro"/>
</dbReference>
<dbReference type="GO" id="GO:0043138">
    <property type="term" value="F:3'-5' DNA helicase activity"/>
    <property type="evidence" value="ECO:0007669"/>
    <property type="project" value="UniProtKB-EC"/>
</dbReference>
<dbReference type="InterPro" id="IPR041222">
    <property type="entry name" value="PriA_3primeBD"/>
</dbReference>
<feature type="binding site" evidence="12">
    <location>
        <position position="479"/>
    </location>
    <ligand>
        <name>Zn(2+)</name>
        <dbReference type="ChEBI" id="CHEBI:29105"/>
        <label>1</label>
    </ligand>
</feature>
<evidence type="ECO:0000256" key="1">
    <source>
        <dbReference type="ARBA" id="ARBA00022515"/>
    </source>
</evidence>
<evidence type="ECO:0000256" key="13">
    <source>
        <dbReference type="SAM" id="MobiDB-lite"/>
    </source>
</evidence>
<evidence type="ECO:0000256" key="9">
    <source>
        <dbReference type="ARBA" id="ARBA00023125"/>
    </source>
</evidence>
<keyword evidence="6 12" id="KW-0347">Helicase</keyword>
<dbReference type="Pfam" id="PF00271">
    <property type="entry name" value="Helicase_C"/>
    <property type="match status" value="1"/>
</dbReference>
<feature type="binding site" evidence="12">
    <location>
        <position position="488"/>
    </location>
    <ligand>
        <name>Zn(2+)</name>
        <dbReference type="ChEBI" id="CHEBI:29105"/>
        <label>2</label>
    </ligand>
</feature>
<dbReference type="Pfam" id="PF17764">
    <property type="entry name" value="PriA_3primeBD"/>
    <property type="match status" value="1"/>
</dbReference>
<comment type="cofactor">
    <cofactor evidence="12">
        <name>Zn(2+)</name>
        <dbReference type="ChEBI" id="CHEBI:29105"/>
    </cofactor>
    <text evidence="12">Binds 2 zinc ions per subunit.</text>
</comment>
<keyword evidence="4 12" id="KW-0547">Nucleotide-binding</keyword>
<comment type="caution">
    <text evidence="15">The sequence shown here is derived from an EMBL/GenBank/DDBJ whole genome shotgun (WGS) entry which is preliminary data.</text>
</comment>
<feature type="binding site" evidence="12">
    <location>
        <position position="519"/>
    </location>
    <ligand>
        <name>Zn(2+)</name>
        <dbReference type="ChEBI" id="CHEBI:29105"/>
        <label>2</label>
    </ligand>
</feature>
<dbReference type="GO" id="GO:0008270">
    <property type="term" value="F:zinc ion binding"/>
    <property type="evidence" value="ECO:0007669"/>
    <property type="project" value="UniProtKB-UniRule"/>
</dbReference>
<evidence type="ECO:0000256" key="12">
    <source>
        <dbReference type="HAMAP-Rule" id="MF_00983"/>
    </source>
</evidence>
<dbReference type="GO" id="GO:0016887">
    <property type="term" value="F:ATP hydrolysis activity"/>
    <property type="evidence" value="ECO:0007669"/>
    <property type="project" value="RHEA"/>
</dbReference>
<keyword evidence="8 12" id="KW-0067">ATP-binding</keyword>
<evidence type="ECO:0000256" key="11">
    <source>
        <dbReference type="ARBA" id="ARBA00048988"/>
    </source>
</evidence>
<dbReference type="Proteomes" id="UP000315252">
    <property type="component" value="Unassembled WGS sequence"/>
</dbReference>
<organism evidence="15 16">
    <name type="scientific">Denitrobaculum tricleocarpae</name>
    <dbReference type="NCBI Taxonomy" id="2591009"/>
    <lineage>
        <taxon>Bacteria</taxon>
        <taxon>Pseudomonadati</taxon>
        <taxon>Pseudomonadota</taxon>
        <taxon>Alphaproteobacteria</taxon>
        <taxon>Rhodospirillales</taxon>
        <taxon>Rhodospirillaceae</taxon>
        <taxon>Denitrobaculum</taxon>
    </lineage>
</organism>
<dbReference type="HAMAP" id="MF_00983">
    <property type="entry name" value="PriA"/>
    <property type="match status" value="1"/>
</dbReference>
<dbReference type="CDD" id="cd17929">
    <property type="entry name" value="DEXHc_priA"/>
    <property type="match status" value="1"/>
</dbReference>
<dbReference type="Pfam" id="PF00270">
    <property type="entry name" value="DEAD"/>
    <property type="match status" value="1"/>
</dbReference>
<evidence type="ECO:0000256" key="10">
    <source>
        <dbReference type="ARBA" id="ARBA00023235"/>
    </source>
</evidence>
<keyword evidence="3 12" id="KW-0479">Metal-binding</keyword>
<dbReference type="Gene3D" id="3.40.50.300">
    <property type="entry name" value="P-loop containing nucleotide triphosphate hydrolases"/>
    <property type="match status" value="2"/>
</dbReference>
<keyword evidence="10 12" id="KW-0413">Isomerase</keyword>
<keyword evidence="16" id="KW-1185">Reference proteome</keyword>
<dbReference type="SMART" id="SM00487">
    <property type="entry name" value="DEXDc"/>
    <property type="match status" value="1"/>
</dbReference>
<dbReference type="InterPro" id="IPR041236">
    <property type="entry name" value="PriA_C"/>
</dbReference>
<dbReference type="EMBL" id="VHSH01000004">
    <property type="protein sequence ID" value="TQV79566.1"/>
    <property type="molecule type" value="Genomic_DNA"/>
</dbReference>
<dbReference type="SMART" id="SM00490">
    <property type="entry name" value="HELICc"/>
    <property type="match status" value="1"/>
</dbReference>
<protein>
    <recommendedName>
        <fullName evidence="12">Replication restart protein PriA</fullName>
    </recommendedName>
    <alternativeName>
        <fullName evidence="12">ATP-dependent DNA helicase PriA</fullName>
        <ecNumber evidence="12">5.6.2.4</ecNumber>
    </alternativeName>
    <alternativeName>
        <fullName evidence="12">DNA 3'-5' helicase PriA</fullName>
    </alternativeName>
</protein>
<comment type="function">
    <text evidence="12">Initiates the restart of stalled replication forks, which reloads the replicative helicase on sites other than the origin of replication. Recognizes and binds to abandoned replication forks and remodels them to uncover a helicase loading site. Promotes assembly of the primosome at these replication forks.</text>
</comment>
<feature type="binding site" evidence="12">
    <location>
        <position position="516"/>
    </location>
    <ligand>
        <name>Zn(2+)</name>
        <dbReference type="ChEBI" id="CHEBI:29105"/>
        <label>2</label>
    </ligand>
</feature>
<reference evidence="15 16" key="1">
    <citation type="submission" date="2019-06" db="EMBL/GenBank/DDBJ databases">
        <title>Whole genome sequence for Rhodospirillaceae sp. R148.</title>
        <authorList>
            <person name="Wang G."/>
        </authorList>
    </citation>
    <scope>NUCLEOTIDE SEQUENCE [LARGE SCALE GENOMIC DNA]</scope>
    <source>
        <strain evidence="15 16">R148</strain>
    </source>
</reference>
<keyword evidence="2 12" id="KW-0235">DNA replication</keyword>
<dbReference type="Pfam" id="PF18074">
    <property type="entry name" value="PriA_C"/>
    <property type="match status" value="1"/>
</dbReference>
<evidence type="ECO:0000256" key="2">
    <source>
        <dbReference type="ARBA" id="ARBA00022705"/>
    </source>
</evidence>
<dbReference type="PANTHER" id="PTHR30580">
    <property type="entry name" value="PRIMOSOMAL PROTEIN N"/>
    <property type="match status" value="1"/>
</dbReference>
<proteinExistence type="inferred from homology"/>
<dbReference type="GO" id="GO:0005524">
    <property type="term" value="F:ATP binding"/>
    <property type="evidence" value="ECO:0007669"/>
    <property type="project" value="UniProtKB-UniRule"/>
</dbReference>
<dbReference type="PANTHER" id="PTHR30580:SF0">
    <property type="entry name" value="PRIMOSOMAL PROTEIN N"/>
    <property type="match status" value="1"/>
</dbReference>
<keyword evidence="7 12" id="KW-0862">Zinc</keyword>
<dbReference type="InterPro" id="IPR005259">
    <property type="entry name" value="PriA"/>
</dbReference>
<dbReference type="EC" id="5.6.2.4" evidence="12"/>
<evidence type="ECO:0000313" key="16">
    <source>
        <dbReference type="Proteomes" id="UP000315252"/>
    </source>
</evidence>
<dbReference type="PROSITE" id="PS51192">
    <property type="entry name" value="HELICASE_ATP_BIND_1"/>
    <property type="match status" value="1"/>
</dbReference>
<feature type="binding site" evidence="12">
    <location>
        <position position="529"/>
    </location>
    <ligand>
        <name>Zn(2+)</name>
        <dbReference type="ChEBI" id="CHEBI:29105"/>
        <label>1</label>
    </ligand>
</feature>
<evidence type="ECO:0000313" key="15">
    <source>
        <dbReference type="EMBL" id="TQV79566.1"/>
    </source>
</evidence>
<comment type="subunit">
    <text evidence="12">Component of the replication restart primosome.</text>
</comment>
<comment type="catalytic activity">
    <reaction evidence="11 12">
        <text>ATP + H2O = ADP + phosphate + H(+)</text>
        <dbReference type="Rhea" id="RHEA:13065"/>
        <dbReference type="ChEBI" id="CHEBI:15377"/>
        <dbReference type="ChEBI" id="CHEBI:15378"/>
        <dbReference type="ChEBI" id="CHEBI:30616"/>
        <dbReference type="ChEBI" id="CHEBI:43474"/>
        <dbReference type="ChEBI" id="CHEBI:456216"/>
        <dbReference type="EC" id="5.6.2.4"/>
    </reaction>
</comment>
<gene>
    <name evidence="12" type="primary">priA</name>
    <name evidence="15" type="ORF">FKG95_12625</name>
</gene>
<feature type="domain" description="Helicase ATP-binding" evidence="14">
    <location>
        <begin position="257"/>
        <end position="413"/>
    </location>
</feature>
<sequence>MPDRHARSARPSQTGENGVLPGLLEAPNRVAVLLPLPLDHPYDYKVPPGLDVRPGDIVLVPLGKRELTAVVWDPAEREPENSTSDVEADIVEDRLRPILRLCAAPPMTPLLRRFVEWVADYTMAPQGAVLRMALSVPDALQAPKPSLAVRLPASREKNGEAADADIKWTAARRRVFEEAKDGVARSPADLALAGGVGASVVRGMIKIGLLEQVEVASPRRFETPDLDLPSPEFFGDQADAVQRLRASVQDGAFSVSLLDGVTGSGKTEVYLEAVAECLAAGRQALVLLPEIALSGQWLERFRRRFGVAPAQWHSDLTPAQRRDTWRSVAEGEARVVVGARSALFLPYGELGLIVVDEEHESAFKQEDVVCYHARDMAVVRARLGSFPIVLASATPSLETLTNVKSGRYGCLKLHKRHGGAELPSIELLDLRKDKPTRIEGLGQSWLAPSLRAAIAETLAQGQQAMLFLNRRGYAPLTLCRTCGHRLRCPHCTAWLVEHRGRSFSVEGEGPAGDLQCHHCGYRARRPECCLECGDSDSFAACGPGVERIAEEAAALFPDACRAVMASDTLTGPNAAAKMIQAVQDGEINLLIGTQVVAKGHHFPDLTLVGVVDADLGLFGGDLRASERSYQLLHQVAGRAGRAGRPGRVVLQTSDPDHPVMQALRSGDRDSFFEMESQMRQRSYLPPFGRLAALIISSPVEADADGFCRNLAKRAPGQEGIEILGPAPAPMALLRGRHRRRFLLKTRRDLSPQAVIREWTAGIRLPSRLRLQIDIDPYSFF</sequence>
<accession>A0A545TQR9</accession>
<dbReference type="GO" id="GO:1990077">
    <property type="term" value="C:primosome complex"/>
    <property type="evidence" value="ECO:0007669"/>
    <property type="project" value="UniProtKB-UniRule"/>
</dbReference>
<dbReference type="InterPro" id="IPR027417">
    <property type="entry name" value="P-loop_NTPase"/>
</dbReference>
<name>A0A545TQR9_9PROT</name>
<dbReference type="InterPro" id="IPR011545">
    <property type="entry name" value="DEAD/DEAH_box_helicase_dom"/>
</dbReference>
<evidence type="ECO:0000259" key="14">
    <source>
        <dbReference type="PROSITE" id="PS51192"/>
    </source>
</evidence>
<evidence type="ECO:0000256" key="5">
    <source>
        <dbReference type="ARBA" id="ARBA00022801"/>
    </source>
</evidence>
<keyword evidence="9 12" id="KW-0238">DNA-binding</keyword>
<keyword evidence="1 12" id="KW-0639">Primosome</keyword>
<evidence type="ECO:0000256" key="8">
    <source>
        <dbReference type="ARBA" id="ARBA00022840"/>
    </source>
</evidence>
<dbReference type="SUPFAM" id="SSF52540">
    <property type="entry name" value="P-loop containing nucleoside triphosphate hydrolases"/>
    <property type="match status" value="2"/>
</dbReference>
<comment type="catalytic activity">
    <reaction evidence="12">
        <text>Couples ATP hydrolysis with the unwinding of duplex DNA by translocating in the 3'-5' direction.</text>
        <dbReference type="EC" id="5.6.2.4"/>
    </reaction>
</comment>
<dbReference type="RefSeq" id="WP_142896747.1">
    <property type="nucleotide sequence ID" value="NZ_ML660055.1"/>
</dbReference>
<feature type="binding site" evidence="12">
    <location>
        <position position="491"/>
    </location>
    <ligand>
        <name>Zn(2+)</name>
        <dbReference type="ChEBI" id="CHEBI:29105"/>
        <label>2</label>
    </ligand>
</feature>
<comment type="similarity">
    <text evidence="12">Belongs to the helicase family. PriA subfamily.</text>
</comment>
<dbReference type="GO" id="GO:0006302">
    <property type="term" value="P:double-strand break repair"/>
    <property type="evidence" value="ECO:0007669"/>
    <property type="project" value="InterPro"/>
</dbReference>
<dbReference type="GO" id="GO:0003677">
    <property type="term" value="F:DNA binding"/>
    <property type="evidence" value="ECO:0007669"/>
    <property type="project" value="UniProtKB-UniRule"/>
</dbReference>
<dbReference type="InterPro" id="IPR014001">
    <property type="entry name" value="Helicase_ATP-bd"/>
</dbReference>
<evidence type="ECO:0000256" key="6">
    <source>
        <dbReference type="ARBA" id="ARBA00022806"/>
    </source>
</evidence>
<evidence type="ECO:0000256" key="3">
    <source>
        <dbReference type="ARBA" id="ARBA00022723"/>
    </source>
</evidence>
<feature type="region of interest" description="Disordered" evidence="13">
    <location>
        <begin position="1"/>
        <end position="21"/>
    </location>
</feature>
<dbReference type="GO" id="GO:0006269">
    <property type="term" value="P:DNA replication, synthesis of primer"/>
    <property type="evidence" value="ECO:0007669"/>
    <property type="project" value="UniProtKB-KW"/>
</dbReference>
<dbReference type="Gene3D" id="3.40.1440.60">
    <property type="entry name" value="PriA, 3(prime) DNA-binding domain"/>
    <property type="match status" value="1"/>
</dbReference>
<dbReference type="NCBIfam" id="NF004070">
    <property type="entry name" value="PRK05580.2-2"/>
    <property type="match status" value="1"/>
</dbReference>
<dbReference type="InterPro" id="IPR042115">
    <property type="entry name" value="PriA_3primeBD_sf"/>
</dbReference>
<dbReference type="InterPro" id="IPR001650">
    <property type="entry name" value="Helicase_C-like"/>
</dbReference>
<evidence type="ECO:0000256" key="4">
    <source>
        <dbReference type="ARBA" id="ARBA00022741"/>
    </source>
</evidence>
<feature type="binding site" evidence="12">
    <location>
        <position position="532"/>
    </location>
    <ligand>
        <name>Zn(2+)</name>
        <dbReference type="ChEBI" id="CHEBI:29105"/>
        <label>1</label>
    </ligand>
</feature>
<dbReference type="OrthoDB" id="9759544at2"/>
<keyword evidence="5 12" id="KW-0378">Hydrolase</keyword>